<dbReference type="InterPro" id="IPR010158">
    <property type="entry name" value="Amidase_Cbmase"/>
</dbReference>
<protein>
    <submittedName>
        <fullName evidence="6">Zn-dependent hydrolase</fullName>
    </submittedName>
</protein>
<evidence type="ECO:0000313" key="7">
    <source>
        <dbReference type="Proteomes" id="UP000318937"/>
    </source>
</evidence>
<dbReference type="Gene3D" id="3.40.630.10">
    <property type="entry name" value="Zn peptidases"/>
    <property type="match status" value="1"/>
</dbReference>
<dbReference type="Proteomes" id="UP000318937">
    <property type="component" value="Unassembled WGS sequence"/>
</dbReference>
<feature type="binding site" evidence="3">
    <location>
        <position position="190"/>
    </location>
    <ligand>
        <name>Zn(2+)</name>
        <dbReference type="ChEBI" id="CHEBI:29105"/>
        <label>1</label>
    </ligand>
</feature>
<dbReference type="NCBIfam" id="TIGR01879">
    <property type="entry name" value="hydantase"/>
    <property type="match status" value="1"/>
</dbReference>
<accession>A0A544T664</accession>
<dbReference type="OrthoDB" id="9808195at2"/>
<dbReference type="Pfam" id="PF07687">
    <property type="entry name" value="M20_dimer"/>
    <property type="match status" value="1"/>
</dbReference>
<dbReference type="PANTHER" id="PTHR32494:SF5">
    <property type="entry name" value="ALLANTOATE AMIDOHYDROLASE"/>
    <property type="match status" value="1"/>
</dbReference>
<gene>
    <name evidence="6" type="ORF">FG383_12890</name>
</gene>
<feature type="binding site" evidence="3">
    <location>
        <position position="91"/>
    </location>
    <ligand>
        <name>Zn(2+)</name>
        <dbReference type="ChEBI" id="CHEBI:29105"/>
        <label>2</label>
    </ligand>
</feature>
<dbReference type="AlphaFoldDB" id="A0A544T664"/>
<keyword evidence="7" id="KW-1185">Reference proteome</keyword>
<organism evidence="6 7">
    <name type="scientific">Psychrobacillus soli</name>
    <dbReference type="NCBI Taxonomy" id="1543965"/>
    <lineage>
        <taxon>Bacteria</taxon>
        <taxon>Bacillati</taxon>
        <taxon>Bacillota</taxon>
        <taxon>Bacilli</taxon>
        <taxon>Bacillales</taxon>
        <taxon>Bacillaceae</taxon>
        <taxon>Psychrobacillus</taxon>
    </lineage>
</organism>
<comment type="cofactor">
    <cofactor evidence="3">
        <name>Zn(2+)</name>
        <dbReference type="ChEBI" id="CHEBI:29105"/>
    </cofactor>
    <text evidence="3">Binds 2 Zn(2+) ions per subunit.</text>
</comment>
<feature type="binding site" evidence="4">
    <location>
        <position position="276"/>
    </location>
    <ligand>
        <name>allantoate</name>
        <dbReference type="ChEBI" id="CHEBI:17536"/>
    </ligand>
</feature>
<dbReference type="EMBL" id="VDGG01000025">
    <property type="protein sequence ID" value="TQR12952.1"/>
    <property type="molecule type" value="Genomic_DNA"/>
</dbReference>
<evidence type="ECO:0000256" key="1">
    <source>
        <dbReference type="ARBA" id="ARBA00006153"/>
    </source>
</evidence>
<sequence>MDLINKERLWGTINDLATITMEDQPWTRRSFTAKYNEGREWLMKQMRDSGLEVEIDEGSNVIGRLIGTEPNLPPIVIGSHTDTVPNGGRFDGIAGVLAGLEIVRAIKENDIPVKHTIEVVDFTSEEPSEYGLSTVGSRAWSGNLTEEMLSYTNPAGQTLSEAIAYAGGNPSHIKNCKKEKGSIALYLELHIEQGPVLLRNNASLGVVTGIVGIQRYKVTVDGLPNHSGTTPMNMRNDALTAASEMTLALESVANGKFDQPVVGTVGVFNNFPNASNVVPGKVEFAVEIRSISEKAIDEVGSEFLSKVEEIALKREVKIKTENVSRSGAIVISNEIKQLLKESCSSITEKVIELPSGAGHDANQMSLLAPVGMIFIPCKDGRSHCPEEWAEKEDFYFGAKAMLQAVLAFSK</sequence>
<proteinExistence type="inferred from homology"/>
<name>A0A544T664_9BACI</name>
<feature type="binding site" evidence="4">
    <location>
        <position position="289"/>
    </location>
    <ligand>
        <name>allantoate</name>
        <dbReference type="ChEBI" id="CHEBI:17536"/>
    </ligand>
</feature>
<dbReference type="PANTHER" id="PTHR32494">
    <property type="entry name" value="ALLANTOATE DEIMINASE-RELATED"/>
    <property type="match status" value="1"/>
</dbReference>
<feature type="binding site" evidence="3">
    <location>
        <position position="91"/>
    </location>
    <ligand>
        <name>Zn(2+)</name>
        <dbReference type="ChEBI" id="CHEBI:29105"/>
        <label>1</label>
    </ligand>
</feature>
<dbReference type="GO" id="GO:0046872">
    <property type="term" value="F:metal ion binding"/>
    <property type="evidence" value="ECO:0007669"/>
    <property type="project" value="UniProtKB-KW"/>
</dbReference>
<keyword evidence="2 6" id="KW-0378">Hydrolase</keyword>
<dbReference type="Gene3D" id="3.30.70.360">
    <property type="match status" value="1"/>
</dbReference>
<reference evidence="6 7" key="1">
    <citation type="submission" date="2019-05" db="EMBL/GenBank/DDBJ databases">
        <title>Psychrobacillus vulpis sp. nov., a new species isolated from feces of a red fox that inhabits in The Tablas de Daimiel Natural Park, Albacete, Spain.</title>
        <authorList>
            <person name="Rodriguez M."/>
            <person name="Reina J.C."/>
            <person name="Bejar V."/>
            <person name="Llamas I."/>
        </authorList>
    </citation>
    <scope>NUCLEOTIDE SEQUENCE [LARGE SCALE GENOMIC DNA]</scope>
    <source>
        <strain evidence="6 7">NHI-2</strain>
    </source>
</reference>
<dbReference type="RefSeq" id="WP_142607799.1">
    <property type="nucleotide sequence ID" value="NZ_VDGG01000025.1"/>
</dbReference>
<keyword evidence="3" id="KW-0862">Zinc</keyword>
<feature type="domain" description="Peptidase M20 dimerisation" evidence="5">
    <location>
        <begin position="209"/>
        <end position="313"/>
    </location>
</feature>
<feature type="binding site" evidence="3">
    <location>
        <position position="126"/>
    </location>
    <ligand>
        <name>Zn(2+)</name>
        <dbReference type="ChEBI" id="CHEBI:29105"/>
        <label>2</label>
    </ligand>
</feature>
<dbReference type="InterPro" id="IPR011650">
    <property type="entry name" value="Peptidase_M20_dimer"/>
</dbReference>
<comment type="similarity">
    <text evidence="1">Belongs to the peptidase M20 family.</text>
</comment>
<dbReference type="InterPro" id="IPR002933">
    <property type="entry name" value="Peptidase_M20"/>
</dbReference>
<dbReference type="Pfam" id="PF01546">
    <property type="entry name" value="Peptidase_M20"/>
    <property type="match status" value="1"/>
</dbReference>
<feature type="binding site" evidence="3">
    <location>
        <position position="80"/>
    </location>
    <ligand>
        <name>Zn(2+)</name>
        <dbReference type="ChEBI" id="CHEBI:29105"/>
        <label>1</label>
    </ligand>
</feature>
<dbReference type="SUPFAM" id="SSF55031">
    <property type="entry name" value="Bacterial exopeptidase dimerisation domain"/>
    <property type="match status" value="1"/>
</dbReference>
<dbReference type="PIRSF" id="PIRSF001235">
    <property type="entry name" value="Amidase_carbamoylase"/>
    <property type="match status" value="1"/>
</dbReference>
<evidence type="ECO:0000256" key="4">
    <source>
        <dbReference type="PIRSR" id="PIRSR001235-2"/>
    </source>
</evidence>
<evidence type="ECO:0000256" key="3">
    <source>
        <dbReference type="PIRSR" id="PIRSR001235-1"/>
    </source>
</evidence>
<dbReference type="InterPro" id="IPR036264">
    <property type="entry name" value="Bact_exopeptidase_dim_dom"/>
</dbReference>
<evidence type="ECO:0000313" key="6">
    <source>
        <dbReference type="EMBL" id="TQR12952.1"/>
    </source>
</evidence>
<evidence type="ECO:0000259" key="5">
    <source>
        <dbReference type="Pfam" id="PF07687"/>
    </source>
</evidence>
<dbReference type="SUPFAM" id="SSF53187">
    <property type="entry name" value="Zn-dependent exopeptidases"/>
    <property type="match status" value="1"/>
</dbReference>
<dbReference type="CDD" id="cd03884">
    <property type="entry name" value="M20_bAS"/>
    <property type="match status" value="1"/>
</dbReference>
<evidence type="ECO:0000256" key="2">
    <source>
        <dbReference type="ARBA" id="ARBA00022801"/>
    </source>
</evidence>
<keyword evidence="3" id="KW-0479">Metal-binding</keyword>
<dbReference type="GO" id="GO:0016813">
    <property type="term" value="F:hydrolase activity, acting on carbon-nitrogen (but not peptide) bonds, in linear amidines"/>
    <property type="evidence" value="ECO:0007669"/>
    <property type="project" value="InterPro"/>
</dbReference>
<dbReference type="NCBIfam" id="NF006771">
    <property type="entry name" value="PRK09290.1-5"/>
    <property type="match status" value="1"/>
</dbReference>
<comment type="caution">
    <text evidence="6">The sequence shown here is derived from an EMBL/GenBank/DDBJ whole genome shotgun (WGS) entry which is preliminary data.</text>
</comment>
<feature type="binding site" evidence="3">
    <location>
        <position position="383"/>
    </location>
    <ligand>
        <name>Zn(2+)</name>
        <dbReference type="ChEBI" id="CHEBI:29105"/>
        <label>2</label>
    </ligand>
</feature>
<feature type="binding site" evidence="4">
    <location>
        <position position="215"/>
    </location>
    <ligand>
        <name>allantoate</name>
        <dbReference type="ChEBI" id="CHEBI:17536"/>
    </ligand>
</feature>